<name>A0A1C1CGJ8_9EURO</name>
<dbReference type="SMART" id="SM00220">
    <property type="entry name" value="S_TKc"/>
    <property type="match status" value="1"/>
</dbReference>
<dbReference type="VEuPathDB" id="FungiDB:CLCR_03285"/>
<dbReference type="VEuPathDB" id="FungiDB:G647_10397"/>
<feature type="compositionally biased region" description="Basic and acidic residues" evidence="1">
    <location>
        <begin position="103"/>
        <end position="114"/>
    </location>
</feature>
<evidence type="ECO:0000256" key="1">
    <source>
        <dbReference type="SAM" id="MobiDB-lite"/>
    </source>
</evidence>
<keyword evidence="4" id="KW-1185">Reference proteome</keyword>
<feature type="compositionally biased region" description="Basic and acidic residues" evidence="1">
    <location>
        <begin position="923"/>
        <end position="933"/>
    </location>
</feature>
<accession>A0A1C1CGJ8</accession>
<dbReference type="SUPFAM" id="SSF56112">
    <property type="entry name" value="Protein kinase-like (PK-like)"/>
    <property type="match status" value="1"/>
</dbReference>
<feature type="compositionally biased region" description="Polar residues" evidence="1">
    <location>
        <begin position="73"/>
        <end position="89"/>
    </location>
</feature>
<evidence type="ECO:0000313" key="4">
    <source>
        <dbReference type="Proteomes" id="UP000094526"/>
    </source>
</evidence>
<dbReference type="InterPro" id="IPR011009">
    <property type="entry name" value="Kinase-like_dom_sf"/>
</dbReference>
<dbReference type="Proteomes" id="UP000094526">
    <property type="component" value="Unassembled WGS sequence"/>
</dbReference>
<dbReference type="Pfam" id="PF00069">
    <property type="entry name" value="Pkinase"/>
    <property type="match status" value="1"/>
</dbReference>
<dbReference type="Gene3D" id="3.30.200.20">
    <property type="entry name" value="Phosphorylase Kinase, domain 1"/>
    <property type="match status" value="1"/>
</dbReference>
<feature type="compositionally biased region" description="Polar residues" evidence="1">
    <location>
        <begin position="937"/>
        <end position="951"/>
    </location>
</feature>
<feature type="compositionally biased region" description="Low complexity" evidence="1">
    <location>
        <begin position="27"/>
        <end position="39"/>
    </location>
</feature>
<dbReference type="STRING" id="86049.A0A1C1CGJ8"/>
<dbReference type="OrthoDB" id="1046782at2759"/>
<comment type="caution">
    <text evidence="3">The sequence shown here is derived from an EMBL/GenBank/DDBJ whole genome shotgun (WGS) entry which is preliminary data.</text>
</comment>
<sequence length="992" mass="112136">MAKAHGNTPTGVKKILSCFNWKRDRGQGSQPQGRQQAQGLKATDASARNDEAEVGQIPLTEPSDVGNGPGTLATASQGPQQEVPSSASHTIHGHEATPLTRPGEGHSVRDDHAARGRPLKGPLSRVGRPQSQSPQSSLDWSHPSSRFSYSAGSENDEDHVTHRQPGSPQYRVHPPSRTQTMEVPVEFDSKNLMVHPKQPKSASPLGLYTSRSSSWSRSSSSRRQRSPSPEITEGTYTDQIHPDTVRVVMNLTFDGKEIKDFRSPAFEAFPWTKPDEYGQLVPQEFMKEHQETRPELMTKAIYLRYGTCQVKGPSGLEYDSRVSIVKDHEDLSESAIRGICDFISKHPYQDFHLRVYWDYGCAQIKPLTEQQLANSMYKSYAGMIKKEIEQKLVRNFQTQRYIARRDLDVFLDPLVIEQVVKEDETLDLDAEAQARFRARNQSRAPKLFLICLYRHLDMAFLKHLMDAPHDCQDLPQFRPSFGMECQDLRHGCTTHEIKQFVECLPIFFAEKITRDYQYRRLSPSNVLPLHHTGEYDDKIADHARLPLGNGSFGKVYAVKINLAHNDGDVVHGARTAGILHEPLVPAAGYESPDRQFAVKIFDSTDRMAFDQERVMLKHFAEYPHPHIVLHLTSWTQDEAHYILYDRARCNLRTYTTEVRRPDLDRPHVLWFLRQLDGLARAIGHVHYSKRPTLADPTPADEKYGRHNDIKPENILVFQRAVNQNPVFKLTDFGLGVFTDAKVGNRSWETANVRGTQTYWAPDHDRKGKISRPFDMWALGCVYLELLVWLFGVFQDNDGPSFETLRQEYPGRVPLAAEDRFWYATRHGRRKEYHLKPAVTELIHELRTKHCAELRAFLHVIDAIEELLDCDPRKRMAADRLMVLLASVVTQAVTDLGKQPDFYLVQHRKNVGEPDSSAASLRLGTERIDPDIGDRSPVSRTPSRAHSISGTAFSHIGAGSSHLPHEGSPGEAGDLGKDLEDLSAPAPPDDTSS</sequence>
<dbReference type="GO" id="GO:0005524">
    <property type="term" value="F:ATP binding"/>
    <property type="evidence" value="ECO:0007669"/>
    <property type="project" value="InterPro"/>
</dbReference>
<organism evidence="3 4">
    <name type="scientific">Cladophialophora carrionii</name>
    <dbReference type="NCBI Taxonomy" id="86049"/>
    <lineage>
        <taxon>Eukaryota</taxon>
        <taxon>Fungi</taxon>
        <taxon>Dikarya</taxon>
        <taxon>Ascomycota</taxon>
        <taxon>Pezizomycotina</taxon>
        <taxon>Eurotiomycetes</taxon>
        <taxon>Chaetothyriomycetidae</taxon>
        <taxon>Chaetothyriales</taxon>
        <taxon>Herpotrichiellaceae</taxon>
        <taxon>Cladophialophora</taxon>
    </lineage>
</organism>
<feature type="compositionally biased region" description="Low complexity" evidence="1">
    <location>
        <begin position="210"/>
        <end position="219"/>
    </location>
</feature>
<dbReference type="PROSITE" id="PS50011">
    <property type="entry name" value="PROTEIN_KINASE_DOM"/>
    <property type="match status" value="1"/>
</dbReference>
<evidence type="ECO:0000313" key="3">
    <source>
        <dbReference type="EMBL" id="OCT47645.1"/>
    </source>
</evidence>
<dbReference type="GO" id="GO:0004674">
    <property type="term" value="F:protein serine/threonine kinase activity"/>
    <property type="evidence" value="ECO:0007669"/>
    <property type="project" value="TreeGrafter"/>
</dbReference>
<feature type="region of interest" description="Disordered" evidence="1">
    <location>
        <begin position="1"/>
        <end position="177"/>
    </location>
</feature>
<evidence type="ECO:0000259" key="2">
    <source>
        <dbReference type="PROSITE" id="PS50011"/>
    </source>
</evidence>
<feature type="domain" description="Protein kinase" evidence="2">
    <location>
        <begin position="541"/>
        <end position="888"/>
    </location>
</feature>
<dbReference type="PANTHER" id="PTHR24359">
    <property type="entry name" value="SERINE/THREONINE-PROTEIN KINASE SBK1"/>
    <property type="match status" value="1"/>
</dbReference>
<dbReference type="InterPro" id="IPR000719">
    <property type="entry name" value="Prot_kinase_dom"/>
</dbReference>
<reference evidence="4" key="1">
    <citation type="submission" date="2015-07" db="EMBL/GenBank/DDBJ databases">
        <authorList>
            <person name="Teixeira M.M."/>
            <person name="Souza R.C."/>
            <person name="Almeida L.G."/>
            <person name="Vicente V.A."/>
            <person name="de Hoog S."/>
            <person name="Bocca A.L."/>
            <person name="de Almeida S.R."/>
            <person name="Vasconcelos A.T."/>
            <person name="Felipe M.S."/>
        </authorList>
    </citation>
    <scope>NUCLEOTIDE SEQUENCE [LARGE SCALE GENOMIC DNA]</scope>
    <source>
        <strain evidence="4">KSF</strain>
    </source>
</reference>
<gene>
    <name evidence="3" type="ORF">CLCR_03285</name>
</gene>
<proteinExistence type="predicted"/>
<dbReference type="AlphaFoldDB" id="A0A1C1CGJ8"/>
<dbReference type="Gene3D" id="1.10.510.10">
    <property type="entry name" value="Transferase(Phosphotransferase) domain 1"/>
    <property type="match status" value="1"/>
</dbReference>
<dbReference type="PANTHER" id="PTHR24359:SF37">
    <property type="entry name" value="PROTEIN KINASE DOMAIN-CONTAINING PROTEIN"/>
    <property type="match status" value="1"/>
</dbReference>
<protein>
    <recommendedName>
        <fullName evidence="2">Protein kinase domain-containing protein</fullName>
    </recommendedName>
</protein>
<dbReference type="EMBL" id="LGRB01000013">
    <property type="protein sequence ID" value="OCT47645.1"/>
    <property type="molecule type" value="Genomic_DNA"/>
</dbReference>
<feature type="region of interest" description="Disordered" evidence="1">
    <location>
        <begin position="191"/>
        <end position="238"/>
    </location>
</feature>
<feature type="compositionally biased region" description="Polar residues" evidence="1">
    <location>
        <begin position="129"/>
        <end position="153"/>
    </location>
</feature>
<feature type="region of interest" description="Disordered" evidence="1">
    <location>
        <begin position="913"/>
        <end position="992"/>
    </location>
</feature>
<dbReference type="eggNOG" id="KOG0594">
    <property type="taxonomic scope" value="Eukaryota"/>
</dbReference>
<dbReference type="CDD" id="cd00180">
    <property type="entry name" value="PKc"/>
    <property type="match status" value="1"/>
</dbReference>